<reference evidence="1 2" key="1">
    <citation type="submission" date="2015-08" db="EMBL/GenBank/DDBJ databases">
        <title>Genome sequencing of Penicillium nordicum.</title>
        <authorList>
            <person name="Nguyen H.D."/>
            <person name="Seifert K.A."/>
        </authorList>
    </citation>
    <scope>NUCLEOTIDE SEQUENCE [LARGE SCALE GENOMIC DNA]</scope>
    <source>
        <strain evidence="1 2">DAOMC 185683</strain>
    </source>
</reference>
<evidence type="ECO:0000313" key="1">
    <source>
        <dbReference type="EMBL" id="KOS36462.1"/>
    </source>
</evidence>
<dbReference type="EMBL" id="LHQQ01000451">
    <property type="protein sequence ID" value="KOS36462.1"/>
    <property type="molecule type" value="Genomic_DNA"/>
</dbReference>
<accession>A0A0M9W9J6</accession>
<name>A0A0M9W9J6_9EURO</name>
<gene>
    <name evidence="1" type="ORF">ACN38_g12790</name>
</gene>
<dbReference type="Proteomes" id="UP000037696">
    <property type="component" value="Unassembled WGS sequence"/>
</dbReference>
<comment type="caution">
    <text evidence="1">The sequence shown here is derived from an EMBL/GenBank/DDBJ whole genome shotgun (WGS) entry which is preliminary data.</text>
</comment>
<evidence type="ECO:0000313" key="2">
    <source>
        <dbReference type="Proteomes" id="UP000037696"/>
    </source>
</evidence>
<keyword evidence="2" id="KW-1185">Reference proteome</keyword>
<proteinExistence type="predicted"/>
<dbReference type="AlphaFoldDB" id="A0A0M9W9J6"/>
<organism evidence="1 2">
    <name type="scientific">Penicillium nordicum</name>
    <dbReference type="NCBI Taxonomy" id="229535"/>
    <lineage>
        <taxon>Eukaryota</taxon>
        <taxon>Fungi</taxon>
        <taxon>Dikarya</taxon>
        <taxon>Ascomycota</taxon>
        <taxon>Pezizomycotina</taxon>
        <taxon>Eurotiomycetes</taxon>
        <taxon>Eurotiomycetidae</taxon>
        <taxon>Eurotiales</taxon>
        <taxon>Aspergillaceae</taxon>
        <taxon>Penicillium</taxon>
    </lineage>
</organism>
<protein>
    <submittedName>
        <fullName evidence="1">Uncharacterized protein</fullName>
    </submittedName>
</protein>
<sequence length="86" mass="9808">MDLYPLQELAGNILSDGMQATQDRMLILGELYCRLWRGKERKRETGYGLNYESCQTGSHAAPHGRHVISNTPLQDENCHHISCLHQ</sequence>